<evidence type="ECO:0000313" key="3">
    <source>
        <dbReference type="Proteomes" id="UP000002012"/>
    </source>
</evidence>
<dbReference type="STRING" id="522772.Dacet_0970"/>
<dbReference type="InterPro" id="IPR011990">
    <property type="entry name" value="TPR-like_helical_dom_sf"/>
</dbReference>
<dbReference type="eggNOG" id="COG0457">
    <property type="taxonomic scope" value="Bacteria"/>
</dbReference>
<keyword evidence="1" id="KW-0732">Signal</keyword>
<feature type="chain" id="PRO_5003057795" evidence="1">
    <location>
        <begin position="28"/>
        <end position="381"/>
    </location>
</feature>
<dbReference type="RefSeq" id="WP_013010279.1">
    <property type="nucleotide sequence ID" value="NC_013943.1"/>
</dbReference>
<dbReference type="KEGG" id="dap:Dacet_0970"/>
<sequence precursor="true">MGCYRTYKFFSGAVALILLMICQPVFAYDMERGLKDSAKGVYADAYDHFEKSDYRGALELIESYLDGGGEDNGLLCLLAGNSHLKENDLEHAYGWYLKSAELYGDNPDIYKTAGSIAYQLKKGGESERCLSKAVQLGLQDDSVSRMLADIYVKQDRLAEAETALKAVRDRNEKDNKLMLYIYAKNGKIRNARHMLHHLVDNTRSDWWKLYGMYVMENDPKEAAAAFRVYIKTSDVQPDEMRMISGLLAKQKVYDEAYEIMDRIGVEKTCSDYSTQGRMGYKLGRFDETRDVLEKSMEKGCMKESGLTLAYVYYRKGEYGRAADMFEKFSNRPKMVYMAALSRYKNGEYSSAETLLRSLPGNSKLKNKVSKLYKLIGDKNDN</sequence>
<dbReference type="HOGENOM" id="CLU_725074_0_0_0"/>
<name>D4H6N2_DENA2</name>
<evidence type="ECO:0000313" key="2">
    <source>
        <dbReference type="EMBL" id="ADD67748.1"/>
    </source>
</evidence>
<dbReference type="Proteomes" id="UP000002012">
    <property type="component" value="Chromosome"/>
</dbReference>
<dbReference type="EMBL" id="CP001968">
    <property type="protein sequence ID" value="ADD67748.1"/>
    <property type="molecule type" value="Genomic_DNA"/>
</dbReference>
<feature type="signal peptide" evidence="1">
    <location>
        <begin position="1"/>
        <end position="27"/>
    </location>
</feature>
<keyword evidence="3" id="KW-1185">Reference proteome</keyword>
<dbReference type="SUPFAM" id="SSF48452">
    <property type="entry name" value="TPR-like"/>
    <property type="match status" value="2"/>
</dbReference>
<dbReference type="InParanoid" id="D4H6N2"/>
<protein>
    <submittedName>
        <fullName evidence="2">Uncharacterized protein</fullName>
    </submittedName>
</protein>
<reference evidence="2 3" key="1">
    <citation type="journal article" date="2010" name="Stand. Genomic Sci.">
        <title>Complete genome sequence of Denitrovibrio acetiphilus type strain (N2460).</title>
        <authorList>
            <person name="Kiss H."/>
            <person name="Lang E."/>
            <person name="Lapidus A."/>
            <person name="Copeland A."/>
            <person name="Nolan M."/>
            <person name="Glavina Del Rio T."/>
            <person name="Chen F."/>
            <person name="Lucas S."/>
            <person name="Tice H."/>
            <person name="Cheng J.F."/>
            <person name="Han C."/>
            <person name="Goodwin L."/>
            <person name="Pitluck S."/>
            <person name="Liolios K."/>
            <person name="Pati A."/>
            <person name="Ivanova N."/>
            <person name="Mavromatis K."/>
            <person name="Chen A."/>
            <person name="Palaniappan K."/>
            <person name="Land M."/>
            <person name="Hauser L."/>
            <person name="Chang Y.J."/>
            <person name="Jeffries C.D."/>
            <person name="Detter J.C."/>
            <person name="Brettin T."/>
            <person name="Spring S."/>
            <person name="Rohde M."/>
            <person name="Goker M."/>
            <person name="Woyke T."/>
            <person name="Bristow J."/>
            <person name="Eisen J.A."/>
            <person name="Markowitz V."/>
            <person name="Hugenholtz P."/>
            <person name="Kyrpides N.C."/>
            <person name="Klenk H.P."/>
        </authorList>
    </citation>
    <scope>NUCLEOTIDE SEQUENCE [LARGE SCALE GENOMIC DNA]</scope>
    <source>
        <strain evidence="3">DSM 12809 / NBRC 114555 / N2460</strain>
    </source>
</reference>
<dbReference type="PaxDb" id="522772-Dacet_0970"/>
<accession>D4H6N2</accession>
<organism evidence="2 3">
    <name type="scientific">Denitrovibrio acetiphilus (strain DSM 12809 / NBRC 114555 / N2460)</name>
    <dbReference type="NCBI Taxonomy" id="522772"/>
    <lineage>
        <taxon>Bacteria</taxon>
        <taxon>Pseudomonadati</taxon>
        <taxon>Deferribacterota</taxon>
        <taxon>Deferribacteres</taxon>
        <taxon>Deferribacterales</taxon>
        <taxon>Geovibrionaceae</taxon>
        <taxon>Denitrovibrio</taxon>
    </lineage>
</organism>
<gene>
    <name evidence="2" type="ordered locus">Dacet_0970</name>
</gene>
<evidence type="ECO:0000256" key="1">
    <source>
        <dbReference type="SAM" id="SignalP"/>
    </source>
</evidence>
<dbReference type="AlphaFoldDB" id="D4H6N2"/>
<dbReference type="OrthoDB" id="220004at2"/>
<dbReference type="Gene3D" id="1.25.40.10">
    <property type="entry name" value="Tetratricopeptide repeat domain"/>
    <property type="match status" value="2"/>
</dbReference>
<proteinExistence type="predicted"/>